<dbReference type="EMBL" id="GDHC01020620">
    <property type="protein sequence ID" value="JAP98008.1"/>
    <property type="molecule type" value="Transcribed_RNA"/>
</dbReference>
<feature type="non-terminal residue" evidence="9">
    <location>
        <position position="1"/>
    </location>
</feature>
<dbReference type="PANTHER" id="PTHR24056">
    <property type="entry name" value="CELL DIVISION PROTEIN KINASE"/>
    <property type="match status" value="1"/>
</dbReference>
<reference evidence="9" key="1">
    <citation type="journal article" date="2016" name="Gigascience">
        <title>De novo construction of an expanded transcriptome assembly for the western tarnished plant bug, Lygus hesperus.</title>
        <authorList>
            <person name="Tassone E.E."/>
            <person name="Geib S.M."/>
            <person name="Hall B."/>
            <person name="Fabrick J.A."/>
            <person name="Brent C.S."/>
            <person name="Hull J.J."/>
        </authorList>
    </citation>
    <scope>NUCLEOTIDE SEQUENCE</scope>
</reference>
<keyword evidence="4" id="KW-0808">Transferase</keyword>
<comment type="similarity">
    <text evidence="1">Belongs to the protein kinase superfamily. CMGC Ser/Thr protein kinase family. CDC2/CDKX subfamily.</text>
</comment>
<dbReference type="SMART" id="SM00220">
    <property type="entry name" value="S_TKc"/>
    <property type="match status" value="1"/>
</dbReference>
<evidence type="ECO:0000259" key="8">
    <source>
        <dbReference type="PROSITE" id="PS50011"/>
    </source>
</evidence>
<dbReference type="PANTHER" id="PTHR24056:SF0">
    <property type="entry name" value="CYCLIN-DEPENDENT KINASE 7"/>
    <property type="match status" value="1"/>
</dbReference>
<dbReference type="PROSITE" id="PS00108">
    <property type="entry name" value="PROTEIN_KINASE_ST"/>
    <property type="match status" value="1"/>
</dbReference>
<evidence type="ECO:0000256" key="6">
    <source>
        <dbReference type="ARBA" id="ARBA00022777"/>
    </source>
</evidence>
<dbReference type="GO" id="GO:0045944">
    <property type="term" value="P:positive regulation of transcription by RNA polymerase II"/>
    <property type="evidence" value="ECO:0007669"/>
    <property type="project" value="TreeGrafter"/>
</dbReference>
<dbReference type="GO" id="GO:0005524">
    <property type="term" value="F:ATP binding"/>
    <property type="evidence" value="ECO:0007669"/>
    <property type="project" value="UniProtKB-KW"/>
</dbReference>
<dbReference type="AlphaFoldDB" id="A0A146KPM9"/>
<sequence length="314" mass="35514">LDEYWEDETVNPLYDAPEFTSTWKFYTKDPVFSRPPVGTQVAIKKMYLRDSTIGFSMESVRELKLLQEIHHPNIISVYHVYIRHDNLCMVMECLPNDLEKFINNANIILTQSHIKCIMMMILKGVAKLHEMYIMHRDLKPSNILIAEDGTLRIADFGGAKFAGSPNRKFSPQACTLWYRAPELLFGSKYYGPQSDMWSVGCIFGEILLRTPLFMGESTDITQLEKIFSILGPATEQDWPGVSSLPGYIAFSAPVPFRPLEADLHASPKSAVNLLLRILQKNPRKRISAAEALLDPYFTESPLPCLPSDLPGING</sequence>
<dbReference type="InterPro" id="IPR008271">
    <property type="entry name" value="Ser/Thr_kinase_AS"/>
</dbReference>
<dbReference type="GO" id="GO:0008353">
    <property type="term" value="F:RNA polymerase II CTD heptapeptide repeat kinase activity"/>
    <property type="evidence" value="ECO:0007669"/>
    <property type="project" value="UniProtKB-EC"/>
</dbReference>
<organism evidence="9">
    <name type="scientific">Lygus hesperus</name>
    <name type="common">Western plant bug</name>
    <dbReference type="NCBI Taxonomy" id="30085"/>
    <lineage>
        <taxon>Eukaryota</taxon>
        <taxon>Metazoa</taxon>
        <taxon>Ecdysozoa</taxon>
        <taxon>Arthropoda</taxon>
        <taxon>Hexapoda</taxon>
        <taxon>Insecta</taxon>
        <taxon>Pterygota</taxon>
        <taxon>Neoptera</taxon>
        <taxon>Paraneoptera</taxon>
        <taxon>Hemiptera</taxon>
        <taxon>Heteroptera</taxon>
        <taxon>Panheteroptera</taxon>
        <taxon>Cimicomorpha</taxon>
        <taxon>Miridae</taxon>
        <taxon>Mirini</taxon>
        <taxon>Lygus</taxon>
    </lineage>
</organism>
<protein>
    <recommendedName>
        <fullName evidence="2">[RNA-polymerase]-subunit kinase</fullName>
        <ecNumber evidence="2">2.7.11.23</ecNumber>
    </recommendedName>
</protein>
<evidence type="ECO:0000256" key="3">
    <source>
        <dbReference type="ARBA" id="ARBA00022527"/>
    </source>
</evidence>
<dbReference type="InterPro" id="IPR050108">
    <property type="entry name" value="CDK"/>
</dbReference>
<dbReference type="InterPro" id="IPR011009">
    <property type="entry name" value="Kinase-like_dom_sf"/>
</dbReference>
<dbReference type="InterPro" id="IPR000719">
    <property type="entry name" value="Prot_kinase_dom"/>
</dbReference>
<dbReference type="PROSITE" id="PS50011">
    <property type="entry name" value="PROTEIN_KINASE_DOM"/>
    <property type="match status" value="1"/>
</dbReference>
<keyword evidence="3" id="KW-0723">Serine/threonine-protein kinase</keyword>
<dbReference type="Gene3D" id="1.10.510.10">
    <property type="entry name" value="Transferase(Phosphotransferase) domain 1"/>
    <property type="match status" value="1"/>
</dbReference>
<evidence type="ECO:0000256" key="1">
    <source>
        <dbReference type="ARBA" id="ARBA00006485"/>
    </source>
</evidence>
<evidence type="ECO:0000313" key="9">
    <source>
        <dbReference type="EMBL" id="JAP98008.1"/>
    </source>
</evidence>
<evidence type="ECO:0000256" key="2">
    <source>
        <dbReference type="ARBA" id="ARBA00012409"/>
    </source>
</evidence>
<dbReference type="FunFam" id="1.10.510.10:FF:000624">
    <property type="entry name" value="Mitogen-activated protein kinase"/>
    <property type="match status" value="1"/>
</dbReference>
<name>A0A146KPM9_LYGHE</name>
<keyword evidence="5" id="KW-0547">Nucleotide-binding</keyword>
<keyword evidence="7" id="KW-0067">ATP-binding</keyword>
<accession>A0A146KPM9</accession>
<evidence type="ECO:0000256" key="7">
    <source>
        <dbReference type="ARBA" id="ARBA00022840"/>
    </source>
</evidence>
<feature type="domain" description="Protein kinase" evidence="8">
    <location>
        <begin position="8"/>
        <end position="297"/>
    </location>
</feature>
<evidence type="ECO:0000256" key="4">
    <source>
        <dbReference type="ARBA" id="ARBA00022679"/>
    </source>
</evidence>
<gene>
    <name evidence="9" type="primary">cdk7_1</name>
    <name evidence="9" type="ORF">g.42628</name>
</gene>
<dbReference type="SUPFAM" id="SSF56112">
    <property type="entry name" value="Protein kinase-like (PK-like)"/>
    <property type="match status" value="1"/>
</dbReference>
<proteinExistence type="inferred from homology"/>
<dbReference type="EC" id="2.7.11.23" evidence="2"/>
<evidence type="ECO:0000256" key="5">
    <source>
        <dbReference type="ARBA" id="ARBA00022741"/>
    </source>
</evidence>
<dbReference type="GO" id="GO:0005737">
    <property type="term" value="C:cytoplasm"/>
    <property type="evidence" value="ECO:0007669"/>
    <property type="project" value="TreeGrafter"/>
</dbReference>
<keyword evidence="6 9" id="KW-0418">Kinase</keyword>
<dbReference type="GO" id="GO:0004693">
    <property type="term" value="F:cyclin-dependent protein serine/threonine kinase activity"/>
    <property type="evidence" value="ECO:0007669"/>
    <property type="project" value="TreeGrafter"/>
</dbReference>
<dbReference type="Pfam" id="PF00069">
    <property type="entry name" value="Pkinase"/>
    <property type="match status" value="1"/>
</dbReference>
<dbReference type="Gene3D" id="3.30.200.20">
    <property type="entry name" value="Phosphorylase Kinase, domain 1"/>
    <property type="match status" value="1"/>
</dbReference>
<dbReference type="GO" id="GO:0070985">
    <property type="term" value="C:transcription factor TFIIK complex"/>
    <property type="evidence" value="ECO:0007669"/>
    <property type="project" value="TreeGrafter"/>
</dbReference>